<comment type="caution">
    <text evidence="2">The sequence shown here is derived from an EMBL/GenBank/DDBJ whole genome shotgun (WGS) entry which is preliminary data.</text>
</comment>
<sequence length="447" mass="50626">MFAARMGQGSFWAHAAGVEVPGVIGNLLRGLLNDDQEERWTLKEVRAWAESTMPNRRSVNVLWTFARPVTFRRISYSDRRLLARDFARNPLDAAIFLRQIDFVSWAQNMITTELFSEKFEKLIDVRREGDLSSGRHGDHALVARACAYLDPMGPMRYRGMSVCLDGIGPAMVDAFHAEDETRQAIVSHIFDNNVLPAIVEITLDRNPAANALQIELRQAVDMMRRNKGRMGLLCILYKMNPSLQCLSPRLKDYWITSPRRLLMVLDHVAKNSSELSPLLDEHVLAYFCAHTEQAERYVRRLDISRRDPVQLMAAVADLLAFLQSKLKAGLLVNLSEHLVKSLKPLANTLKSRTRRRMVTERLDELAKTGDLGRLTAIIDLAHLKMVDYRGFSEAKNKVFHLEQAMKRLRRGVKPSDKGARLAGFRAASALGWLVVLITISILSLQAQ</sequence>
<organism evidence="2 3">
    <name type="scientific">Iodidimonas nitroreducens</name>
    <dbReference type="NCBI Taxonomy" id="1236968"/>
    <lineage>
        <taxon>Bacteria</taxon>
        <taxon>Pseudomonadati</taxon>
        <taxon>Pseudomonadota</taxon>
        <taxon>Alphaproteobacteria</taxon>
        <taxon>Iodidimonadales</taxon>
        <taxon>Iodidimonadaceae</taxon>
        <taxon>Iodidimonas</taxon>
    </lineage>
</organism>
<feature type="transmembrane region" description="Helical" evidence="1">
    <location>
        <begin position="422"/>
        <end position="444"/>
    </location>
</feature>
<protein>
    <submittedName>
        <fullName evidence="2">Uncharacterized protein</fullName>
    </submittedName>
</protein>
<keyword evidence="1" id="KW-0472">Membrane</keyword>
<dbReference type="Proteomes" id="UP000324996">
    <property type="component" value="Unassembled WGS sequence"/>
</dbReference>
<dbReference type="AlphaFoldDB" id="A0A5A7NB93"/>
<keyword evidence="3" id="KW-1185">Reference proteome</keyword>
<dbReference type="EMBL" id="BKCN01000016">
    <property type="protein sequence ID" value="GER04994.1"/>
    <property type="molecule type" value="Genomic_DNA"/>
</dbReference>
<evidence type="ECO:0000313" key="2">
    <source>
        <dbReference type="EMBL" id="GER04994.1"/>
    </source>
</evidence>
<keyword evidence="1" id="KW-0812">Transmembrane</keyword>
<accession>A0A5A7NB93</accession>
<gene>
    <name evidence="2" type="ORF">JCM17846_26760</name>
</gene>
<evidence type="ECO:0000256" key="1">
    <source>
        <dbReference type="SAM" id="Phobius"/>
    </source>
</evidence>
<keyword evidence="1" id="KW-1133">Transmembrane helix</keyword>
<proteinExistence type="predicted"/>
<evidence type="ECO:0000313" key="3">
    <source>
        <dbReference type="Proteomes" id="UP000324996"/>
    </source>
</evidence>
<reference evidence="2 3" key="1">
    <citation type="submission" date="2019-09" db="EMBL/GenBank/DDBJ databases">
        <title>NBRP : Genome information of microbial organism related human and environment.</title>
        <authorList>
            <person name="Hattori M."/>
            <person name="Oshima K."/>
            <person name="Inaba H."/>
            <person name="Suda W."/>
            <person name="Sakamoto M."/>
            <person name="Iino T."/>
            <person name="Kitahara M."/>
            <person name="Oshida Y."/>
            <person name="Iida T."/>
            <person name="Kudo T."/>
            <person name="Itoh T."/>
            <person name="Ohkuma M."/>
        </authorList>
    </citation>
    <scope>NUCLEOTIDE SEQUENCE [LARGE SCALE GENOMIC DNA]</scope>
    <source>
        <strain evidence="2 3">Q-1</strain>
    </source>
</reference>
<name>A0A5A7NB93_9PROT</name>